<feature type="active site" description="Proton acceptor" evidence="8">
    <location>
        <position position="253"/>
    </location>
</feature>
<feature type="binding site" evidence="8">
    <location>
        <position position="127"/>
    </location>
    <ligand>
        <name>ATP</name>
        <dbReference type="ChEBI" id="CHEBI:30616"/>
    </ligand>
</feature>
<feature type="binding site" evidence="8">
    <location>
        <position position="177"/>
    </location>
    <ligand>
        <name>ATP</name>
        <dbReference type="ChEBI" id="CHEBI:30616"/>
    </ligand>
</feature>
<comment type="cofactor">
    <cofactor evidence="8">
        <name>Mg(2+)</name>
        <dbReference type="ChEBI" id="CHEBI:18420"/>
    </cofactor>
    <cofactor evidence="8">
        <name>Mn(2+)</name>
        <dbReference type="ChEBI" id="CHEBI:29035"/>
    </cofactor>
</comment>
<feature type="binding site" evidence="8">
    <location>
        <position position="91"/>
    </location>
    <ligand>
        <name>ATP</name>
        <dbReference type="ChEBI" id="CHEBI:30616"/>
    </ligand>
</feature>
<comment type="catalytic activity">
    <reaction evidence="8">
        <text>L-histidyl-[protein] + UTP = N(tele)-(5'-uridylyl)-L-histidyl-[protein] + diphosphate</text>
        <dbReference type="Rhea" id="RHEA:83891"/>
        <dbReference type="Rhea" id="RHEA-COMP:9745"/>
        <dbReference type="Rhea" id="RHEA-COMP:20239"/>
        <dbReference type="ChEBI" id="CHEBI:29979"/>
        <dbReference type="ChEBI" id="CHEBI:33019"/>
        <dbReference type="ChEBI" id="CHEBI:46398"/>
        <dbReference type="ChEBI" id="CHEBI:233474"/>
    </reaction>
</comment>
<keyword evidence="4 8" id="KW-0479">Metal-binding</keyword>
<evidence type="ECO:0000313" key="9">
    <source>
        <dbReference type="EMBL" id="MCK0536656.1"/>
    </source>
</evidence>
<evidence type="ECO:0000256" key="1">
    <source>
        <dbReference type="ARBA" id="ARBA00009747"/>
    </source>
</evidence>
<dbReference type="PANTHER" id="PTHR32057">
    <property type="entry name" value="PROTEIN ADENYLYLTRANSFERASE SELO, MITOCHONDRIAL"/>
    <property type="match status" value="1"/>
</dbReference>
<evidence type="ECO:0000256" key="8">
    <source>
        <dbReference type="HAMAP-Rule" id="MF_00692"/>
    </source>
</evidence>
<name>A0ABT0E4B9_9GAMM</name>
<dbReference type="EC" id="2.7.7.108" evidence="8"/>
<evidence type="ECO:0000313" key="10">
    <source>
        <dbReference type="Proteomes" id="UP001165524"/>
    </source>
</evidence>
<evidence type="ECO:0000256" key="6">
    <source>
        <dbReference type="ARBA" id="ARBA00022840"/>
    </source>
</evidence>
<feature type="binding site" evidence="8">
    <location>
        <position position="184"/>
    </location>
    <ligand>
        <name>ATP</name>
        <dbReference type="ChEBI" id="CHEBI:30616"/>
    </ligand>
</feature>
<protein>
    <recommendedName>
        <fullName evidence="8">Protein nucleotidyltransferase YdiU</fullName>
        <ecNumber evidence="8">2.7.7.-</ecNumber>
    </recommendedName>
    <alternativeName>
        <fullName evidence="8">Protein adenylyltransferase YdiU</fullName>
        <ecNumber evidence="8">2.7.7.108</ecNumber>
    </alternativeName>
    <alternativeName>
        <fullName evidence="8">Protein uridylyltransferase YdiU</fullName>
        <ecNumber evidence="8">2.7.7.-</ecNumber>
    </alternativeName>
</protein>
<comment type="catalytic activity">
    <reaction evidence="8">
        <text>L-seryl-[protein] + ATP = 3-O-(5'-adenylyl)-L-seryl-[protein] + diphosphate</text>
        <dbReference type="Rhea" id="RHEA:58120"/>
        <dbReference type="Rhea" id="RHEA-COMP:9863"/>
        <dbReference type="Rhea" id="RHEA-COMP:15073"/>
        <dbReference type="ChEBI" id="CHEBI:29999"/>
        <dbReference type="ChEBI" id="CHEBI:30616"/>
        <dbReference type="ChEBI" id="CHEBI:33019"/>
        <dbReference type="ChEBI" id="CHEBI:142516"/>
        <dbReference type="EC" id="2.7.7.108"/>
    </reaction>
</comment>
<gene>
    <name evidence="8" type="primary">ydiU</name>
    <name evidence="8" type="synonym">selO</name>
    <name evidence="9" type="ORF">MU846_02950</name>
</gene>
<feature type="binding site" evidence="8">
    <location>
        <position position="114"/>
    </location>
    <ligand>
        <name>ATP</name>
        <dbReference type="ChEBI" id="CHEBI:30616"/>
    </ligand>
</feature>
<comment type="catalytic activity">
    <reaction evidence="8">
        <text>L-tyrosyl-[protein] + ATP = O-(5'-adenylyl)-L-tyrosyl-[protein] + diphosphate</text>
        <dbReference type="Rhea" id="RHEA:54288"/>
        <dbReference type="Rhea" id="RHEA-COMP:10136"/>
        <dbReference type="Rhea" id="RHEA-COMP:13846"/>
        <dbReference type="ChEBI" id="CHEBI:30616"/>
        <dbReference type="ChEBI" id="CHEBI:33019"/>
        <dbReference type="ChEBI" id="CHEBI:46858"/>
        <dbReference type="ChEBI" id="CHEBI:83624"/>
        <dbReference type="EC" id="2.7.7.108"/>
    </reaction>
</comment>
<evidence type="ECO:0000256" key="3">
    <source>
        <dbReference type="ARBA" id="ARBA00022695"/>
    </source>
</evidence>
<dbReference type="Proteomes" id="UP001165524">
    <property type="component" value="Unassembled WGS sequence"/>
</dbReference>
<feature type="binding site" evidence="8">
    <location>
        <position position="126"/>
    </location>
    <ligand>
        <name>ATP</name>
        <dbReference type="ChEBI" id="CHEBI:30616"/>
    </ligand>
</feature>
<feature type="binding site" evidence="8">
    <location>
        <position position="263"/>
    </location>
    <ligand>
        <name>Mg(2+)</name>
        <dbReference type="ChEBI" id="CHEBI:18420"/>
    </ligand>
</feature>
<feature type="binding site" evidence="8">
    <location>
        <position position="263"/>
    </location>
    <ligand>
        <name>ATP</name>
        <dbReference type="ChEBI" id="CHEBI:30616"/>
    </ligand>
</feature>
<keyword evidence="7 8" id="KW-0460">Magnesium</keyword>
<accession>A0ABT0E4B9</accession>
<keyword evidence="5 8" id="KW-0547">Nucleotide-binding</keyword>
<dbReference type="Pfam" id="PF02696">
    <property type="entry name" value="SelO"/>
    <property type="match status" value="1"/>
</dbReference>
<evidence type="ECO:0000256" key="5">
    <source>
        <dbReference type="ARBA" id="ARBA00022741"/>
    </source>
</evidence>
<dbReference type="InterPro" id="IPR003846">
    <property type="entry name" value="SelO"/>
</dbReference>
<evidence type="ECO:0000256" key="4">
    <source>
        <dbReference type="ARBA" id="ARBA00022723"/>
    </source>
</evidence>
<dbReference type="NCBIfam" id="NF000658">
    <property type="entry name" value="PRK00029.1"/>
    <property type="match status" value="1"/>
</dbReference>
<keyword evidence="2 8" id="KW-0808">Transferase</keyword>
<proteinExistence type="inferred from homology"/>
<reference evidence="9" key="1">
    <citation type="submission" date="2022-04" db="EMBL/GenBank/DDBJ databases">
        <title>Alcanivorax sp. CY1518 draft genome sequence.</title>
        <authorList>
            <person name="Zhao G."/>
            <person name="An M."/>
        </authorList>
    </citation>
    <scope>NUCLEOTIDE SEQUENCE</scope>
    <source>
        <strain evidence="9">CY1518</strain>
    </source>
</reference>
<feature type="binding site" evidence="8">
    <location>
        <position position="254"/>
    </location>
    <ligand>
        <name>Mg(2+)</name>
        <dbReference type="ChEBI" id="CHEBI:18420"/>
    </ligand>
</feature>
<keyword evidence="8" id="KW-0464">Manganese</keyword>
<keyword evidence="6 8" id="KW-0067">ATP-binding</keyword>
<sequence>MNPIAQLQFANRYRQLPESLHVDVLPQPLAAPQRLVARSDDCLALLGLSPESVSDAHLLEAFSGEHLLPGMAPVAQKYTGHQFGVYNPDLGDGRGLLLGEVQRTDGRRLDLHLKGAGQTPFSRMGDGRAVLRSSIREFLASEALAALGIATTRALCVIGSDEPVWRERRETGAMLVRVASTHVRFGHFEYLFHSGQTPLLTPLLDYVIDAHLPALRQAEQPAREFLRTVVARTAHMIAGWQHAGFAHGVMNSDNMSVLGETFDYGPYGFLDAFEPGFICNHSDWQGRYAFDQQPRVGLWNLNCLAHALSPLVERDDLVSALQEYEPAFRQHYHALMRARLGLQQAEAEDEMLIQSLLELMARDGADYTRSFRGLCEFDQRTLTTPAQDEFRDRDAFQAWARQYATRLEREPQDEHARAAAMRAANPRYVLRNYLAETAIRRAEQGDFSEVARLHQLLRTPFAEQPEQAHYAALPPDWGRHLEISCSS</sequence>
<evidence type="ECO:0000256" key="7">
    <source>
        <dbReference type="ARBA" id="ARBA00022842"/>
    </source>
</evidence>
<organism evidence="9 10">
    <name type="scientific">Alcanivorax quisquiliarum</name>
    <dbReference type="NCBI Taxonomy" id="2933565"/>
    <lineage>
        <taxon>Bacteria</taxon>
        <taxon>Pseudomonadati</taxon>
        <taxon>Pseudomonadota</taxon>
        <taxon>Gammaproteobacteria</taxon>
        <taxon>Oceanospirillales</taxon>
        <taxon>Alcanivoracaceae</taxon>
        <taxon>Alcanivorax</taxon>
    </lineage>
</organism>
<dbReference type="EC" id="2.7.7.-" evidence="8"/>
<dbReference type="PANTHER" id="PTHR32057:SF14">
    <property type="entry name" value="PROTEIN ADENYLYLTRANSFERASE SELO, MITOCHONDRIAL"/>
    <property type="match status" value="1"/>
</dbReference>
<comment type="caution">
    <text evidence="9">The sequence shown here is derived from an EMBL/GenBank/DDBJ whole genome shotgun (WGS) entry which is preliminary data.</text>
</comment>
<comment type="function">
    <text evidence="8">Nucleotidyltransferase involved in the post-translational modification of proteins. It can catalyze the addition of adenosine monophosphate (AMP) or uridine monophosphate (UMP) to a protein, resulting in modifications known as AMPylation and UMPylation.</text>
</comment>
<keyword evidence="3 8" id="KW-0548">Nucleotidyltransferase</keyword>
<evidence type="ECO:0000256" key="2">
    <source>
        <dbReference type="ARBA" id="ARBA00022679"/>
    </source>
</evidence>
<comment type="catalytic activity">
    <reaction evidence="8">
        <text>L-seryl-[protein] + UTP = O-(5'-uridylyl)-L-seryl-[protein] + diphosphate</text>
        <dbReference type="Rhea" id="RHEA:64604"/>
        <dbReference type="Rhea" id="RHEA-COMP:9863"/>
        <dbReference type="Rhea" id="RHEA-COMP:16635"/>
        <dbReference type="ChEBI" id="CHEBI:29999"/>
        <dbReference type="ChEBI" id="CHEBI:33019"/>
        <dbReference type="ChEBI" id="CHEBI:46398"/>
        <dbReference type="ChEBI" id="CHEBI:156051"/>
    </reaction>
</comment>
<comment type="catalytic activity">
    <reaction evidence="8">
        <text>L-tyrosyl-[protein] + UTP = O-(5'-uridylyl)-L-tyrosyl-[protein] + diphosphate</text>
        <dbReference type="Rhea" id="RHEA:83887"/>
        <dbReference type="Rhea" id="RHEA-COMP:10136"/>
        <dbReference type="Rhea" id="RHEA-COMP:20238"/>
        <dbReference type="ChEBI" id="CHEBI:33019"/>
        <dbReference type="ChEBI" id="CHEBI:46398"/>
        <dbReference type="ChEBI" id="CHEBI:46858"/>
        <dbReference type="ChEBI" id="CHEBI:90602"/>
    </reaction>
</comment>
<keyword evidence="10" id="KW-1185">Reference proteome</keyword>
<dbReference type="RefSeq" id="WP_246948178.1">
    <property type="nucleotide sequence ID" value="NZ_JALKII010000001.1"/>
</dbReference>
<comment type="similarity">
    <text evidence="1 8">Belongs to the SELO family.</text>
</comment>
<dbReference type="EMBL" id="JALKII010000001">
    <property type="protein sequence ID" value="MCK0536656.1"/>
    <property type="molecule type" value="Genomic_DNA"/>
</dbReference>
<feature type="binding site" evidence="8">
    <location>
        <position position="94"/>
    </location>
    <ligand>
        <name>ATP</name>
        <dbReference type="ChEBI" id="CHEBI:30616"/>
    </ligand>
</feature>
<dbReference type="HAMAP" id="MF_00692">
    <property type="entry name" value="SelO"/>
    <property type="match status" value="1"/>
</dbReference>
<feature type="binding site" evidence="8">
    <location>
        <position position="93"/>
    </location>
    <ligand>
        <name>ATP</name>
        <dbReference type="ChEBI" id="CHEBI:30616"/>
    </ligand>
</feature>
<comment type="catalytic activity">
    <reaction evidence="8">
        <text>L-threonyl-[protein] + ATP = 3-O-(5'-adenylyl)-L-threonyl-[protein] + diphosphate</text>
        <dbReference type="Rhea" id="RHEA:54292"/>
        <dbReference type="Rhea" id="RHEA-COMP:11060"/>
        <dbReference type="Rhea" id="RHEA-COMP:13847"/>
        <dbReference type="ChEBI" id="CHEBI:30013"/>
        <dbReference type="ChEBI" id="CHEBI:30616"/>
        <dbReference type="ChEBI" id="CHEBI:33019"/>
        <dbReference type="ChEBI" id="CHEBI:138113"/>
        <dbReference type="EC" id="2.7.7.108"/>
    </reaction>
</comment>